<name>A0A6A5ZB09_9PLEO</name>
<dbReference type="InterPro" id="IPR036188">
    <property type="entry name" value="FAD/NAD-bd_sf"/>
</dbReference>
<evidence type="ECO:0000259" key="17">
    <source>
        <dbReference type="Pfam" id="PF00732"/>
    </source>
</evidence>
<dbReference type="GO" id="GO:0004769">
    <property type="term" value="F:steroid Delta-isomerase activity"/>
    <property type="evidence" value="ECO:0007669"/>
    <property type="project" value="UniProtKB-EC"/>
</dbReference>
<evidence type="ECO:0000259" key="18">
    <source>
        <dbReference type="Pfam" id="PF05199"/>
    </source>
</evidence>
<keyword evidence="5" id="KW-0274">FAD</keyword>
<keyword evidence="9" id="KW-0753">Steroid metabolism</keyword>
<evidence type="ECO:0000256" key="7">
    <source>
        <dbReference type="ARBA" id="ARBA00023098"/>
    </source>
</evidence>
<dbReference type="Gene3D" id="3.50.50.60">
    <property type="entry name" value="FAD/NAD(P)-binding domain"/>
    <property type="match status" value="3"/>
</dbReference>
<proteinExistence type="inferred from homology"/>
<evidence type="ECO:0000256" key="2">
    <source>
        <dbReference type="ARBA" id="ARBA00010790"/>
    </source>
</evidence>
<feature type="domain" description="Glucose-methanol-choline oxidoreductase N-terminal" evidence="17">
    <location>
        <begin position="90"/>
        <end position="321"/>
    </location>
</feature>
<evidence type="ECO:0000256" key="11">
    <source>
        <dbReference type="ARBA" id="ARBA00038856"/>
    </source>
</evidence>
<evidence type="ECO:0000256" key="1">
    <source>
        <dbReference type="ARBA" id="ARBA00001974"/>
    </source>
</evidence>
<evidence type="ECO:0000256" key="10">
    <source>
        <dbReference type="ARBA" id="ARBA00023235"/>
    </source>
</evidence>
<evidence type="ECO:0000256" key="12">
    <source>
        <dbReference type="ARBA" id="ARBA00049645"/>
    </source>
</evidence>
<evidence type="ECO:0000313" key="20">
    <source>
        <dbReference type="Proteomes" id="UP000799770"/>
    </source>
</evidence>
<dbReference type="SUPFAM" id="SSF51905">
    <property type="entry name" value="FAD/NAD(P)-binding domain"/>
    <property type="match status" value="1"/>
</dbReference>
<dbReference type="EC" id="1.1.3.6" evidence="13"/>
<dbReference type="Pfam" id="PF05199">
    <property type="entry name" value="GMC_oxred_C"/>
    <property type="match status" value="1"/>
</dbReference>
<feature type="domain" description="Glucose-methanol-choline oxidoreductase C-terminal" evidence="18">
    <location>
        <begin position="489"/>
        <end position="559"/>
    </location>
</feature>
<evidence type="ECO:0000256" key="14">
    <source>
        <dbReference type="ARBA" id="ARBA00049744"/>
    </source>
</evidence>
<evidence type="ECO:0000256" key="16">
    <source>
        <dbReference type="SAM" id="MobiDB-lite"/>
    </source>
</evidence>
<sequence>MFHDVEERAQTKEYPRLSRPPQSMRPEYDVVVVGSGYGGGVAASRMARAGKKVAILELGAERWPGEYPSSFTEVTPELHYSSASGSHGRRTGLYHVIEGEGQNVLVANGLGGTSLINANVFLRSDHRTLELPEWSEHIRSSPELLDQYYARAEHMLQPTPYPHTLPIPQKLAVFEAQAKAIGQHSNFYRVPQTTFFHDGLNNAGVEVKASTGSGQDLSGINDGSKNSVLMTYLPDAWNHGAEIFCECEVRYIRKAPDGNGYLVFFAHHGDRTEAFKDTFYNQLTWIRAKEFVFLGAGAIGTTEILLRSQLHGLSMSPMVGQKISGNGDLLSFGYNCNKNVNGIGREKCPPSGQSCGPTITSVIDMRGTKASPSTMDGYVIQEGAIPEALAHVIESLLDRCPNKVYPVRYKWYRKVTARLKTLIFGPYAIGSSLNRTQSYLVMSHDSNEGIMTLEDDKPKLQFLGVERKEHIRHIQNILARMTHSNGGTLINADPETTVHPLGGARMSSGGTGRTGAVNHLGQLFTGDGEDVYDGIVAVDGSIIPTALGVNPLATITALAERSCDILIKQKGWKVHETPNGRLNLLDKPAKSLALRSKGLEVTAAFDTDEKSDGIRFTEIMEGFFHVGDDIEDFAIAEKVAQGSASSARLFLSVDIASVEDLTSVSVYAAVATGTFSCGALSQDPLLITRGRVQFFALDDTLSDGAKLAYRLTLLDTRGETYLLEGQKNIDSGIAFSASEIWKATTTLYTTLKRADGTVVGKGILRLSWRNFASELRTLRPYEQNSLPQKLLAPARFVSFFARNTVSYFLSPFRPLEYPDTSKSGYFKKVAPTLITLTAKDGVQTTMKIWEPKQGTTLHPMPILLIPGASVDDQIFSCPTIPTNAVDFFTSLGYRCYIPVMRFGIDPNAKDGWTCYDTRWDIKAAMEYVREQEGGRKFYAIVHCLGSITTSIALLTGVVKAEWMAGMTVSQVFCDLRFSKDNGFKASHPALVKGYKAIAGDWFSCHSSPTSPWAQFLIDQILRFYPIGPNYELCNSSICHRCTLVFGRCFTHANLNHATHQHLASYFSGIHLNFLTHLMTMGAKQPHHVRSNLNTSPLGPSSSSSSLDDDADFRDLVEEDGNLERLKGLKIQFLSGGDNVVFDPLSTATSYNMLRETFGEEGYERVVVGGYGHLDTWMGKDSLRDVYLRVRGFIEQVELPLDSYLMGNLTELCRVRLLLESVSQNSGKI</sequence>
<dbReference type="GO" id="GO:0008203">
    <property type="term" value="P:cholesterol metabolic process"/>
    <property type="evidence" value="ECO:0007669"/>
    <property type="project" value="UniProtKB-KW"/>
</dbReference>
<evidence type="ECO:0000256" key="8">
    <source>
        <dbReference type="ARBA" id="ARBA00023166"/>
    </source>
</evidence>
<keyword evidence="6" id="KW-0560">Oxidoreductase</keyword>
<evidence type="ECO:0000313" key="19">
    <source>
        <dbReference type="EMBL" id="KAF2116445.1"/>
    </source>
</evidence>
<comment type="cofactor">
    <cofactor evidence="1">
        <name>FAD</name>
        <dbReference type="ChEBI" id="CHEBI:57692"/>
    </cofactor>
</comment>
<dbReference type="PANTHER" id="PTHR47470:SF1">
    <property type="entry name" value="FAD-DEPENDENT OXIDOREDUCTASE 2 FAD BINDING DOMAIN-CONTAINING PROTEIN"/>
    <property type="match status" value="1"/>
</dbReference>
<keyword evidence="8" id="KW-1207">Sterol metabolism</keyword>
<evidence type="ECO:0000256" key="3">
    <source>
        <dbReference type="ARBA" id="ARBA00022548"/>
    </source>
</evidence>
<comment type="pathway">
    <text evidence="12">Steroid metabolism; cholesterol degradation.</text>
</comment>
<keyword evidence="3" id="KW-0153">Cholesterol metabolism</keyword>
<protein>
    <recommendedName>
        <fullName evidence="14">Cholesterol oxidase</fullName>
        <ecNumber evidence="13">1.1.3.6</ecNumber>
        <ecNumber evidence="11">5.3.3.1</ecNumber>
    </recommendedName>
    <alternativeName>
        <fullName evidence="15">Cholesterol isomerase</fullName>
    </alternativeName>
</protein>
<dbReference type="InterPro" id="IPR007867">
    <property type="entry name" value="GMC_OxRtase_C"/>
</dbReference>
<keyword evidence="10" id="KW-0413">Isomerase</keyword>
<dbReference type="PANTHER" id="PTHR47470">
    <property type="entry name" value="CHOLESTEROL OXIDASE"/>
    <property type="match status" value="1"/>
</dbReference>
<dbReference type="GO" id="GO:0016995">
    <property type="term" value="F:cholesterol oxidase activity"/>
    <property type="evidence" value="ECO:0007669"/>
    <property type="project" value="UniProtKB-EC"/>
</dbReference>
<dbReference type="EC" id="5.3.3.1" evidence="11"/>
<feature type="region of interest" description="Disordered" evidence="16">
    <location>
        <begin position="1"/>
        <end position="22"/>
    </location>
</feature>
<evidence type="ECO:0000256" key="9">
    <source>
        <dbReference type="ARBA" id="ARBA00023221"/>
    </source>
</evidence>
<dbReference type="Pfam" id="PF00732">
    <property type="entry name" value="GMC_oxred_N"/>
    <property type="match status" value="1"/>
</dbReference>
<evidence type="ECO:0000256" key="15">
    <source>
        <dbReference type="ARBA" id="ARBA00049778"/>
    </source>
</evidence>
<dbReference type="EMBL" id="ML977321">
    <property type="protein sequence ID" value="KAF2116445.1"/>
    <property type="molecule type" value="Genomic_DNA"/>
</dbReference>
<evidence type="ECO:0000256" key="5">
    <source>
        <dbReference type="ARBA" id="ARBA00022827"/>
    </source>
</evidence>
<accession>A0A6A5ZB09</accession>
<reference evidence="19" key="1">
    <citation type="journal article" date="2020" name="Stud. Mycol.">
        <title>101 Dothideomycetes genomes: a test case for predicting lifestyles and emergence of pathogens.</title>
        <authorList>
            <person name="Haridas S."/>
            <person name="Albert R."/>
            <person name="Binder M."/>
            <person name="Bloem J."/>
            <person name="Labutti K."/>
            <person name="Salamov A."/>
            <person name="Andreopoulos B."/>
            <person name="Baker S."/>
            <person name="Barry K."/>
            <person name="Bills G."/>
            <person name="Bluhm B."/>
            <person name="Cannon C."/>
            <person name="Castanera R."/>
            <person name="Culley D."/>
            <person name="Daum C."/>
            <person name="Ezra D."/>
            <person name="Gonzalez J."/>
            <person name="Henrissat B."/>
            <person name="Kuo A."/>
            <person name="Liang C."/>
            <person name="Lipzen A."/>
            <person name="Lutzoni F."/>
            <person name="Magnuson J."/>
            <person name="Mondo S."/>
            <person name="Nolan M."/>
            <person name="Ohm R."/>
            <person name="Pangilinan J."/>
            <person name="Park H.-J."/>
            <person name="Ramirez L."/>
            <person name="Alfaro M."/>
            <person name="Sun H."/>
            <person name="Tritt A."/>
            <person name="Yoshinaga Y."/>
            <person name="Zwiers L.-H."/>
            <person name="Turgeon B."/>
            <person name="Goodwin S."/>
            <person name="Spatafora J."/>
            <person name="Crous P."/>
            <person name="Grigoriev I."/>
        </authorList>
    </citation>
    <scope>NUCLEOTIDE SEQUENCE</scope>
    <source>
        <strain evidence="19">CBS 627.86</strain>
    </source>
</reference>
<dbReference type="AlphaFoldDB" id="A0A6A5ZB09"/>
<evidence type="ECO:0000256" key="13">
    <source>
        <dbReference type="ARBA" id="ARBA00049723"/>
    </source>
</evidence>
<dbReference type="InterPro" id="IPR029058">
    <property type="entry name" value="AB_hydrolase_fold"/>
</dbReference>
<gene>
    <name evidence="19" type="ORF">BDV96DRAFT_658731</name>
</gene>
<dbReference type="InterPro" id="IPR000172">
    <property type="entry name" value="GMC_OxRdtase_N"/>
</dbReference>
<dbReference type="SUPFAM" id="SSF53474">
    <property type="entry name" value="alpha/beta-Hydrolases"/>
    <property type="match status" value="1"/>
</dbReference>
<feature type="region of interest" description="Disordered" evidence="16">
    <location>
        <begin position="1088"/>
        <end position="1108"/>
    </location>
</feature>
<organism evidence="19 20">
    <name type="scientific">Lophiotrema nucula</name>
    <dbReference type="NCBI Taxonomy" id="690887"/>
    <lineage>
        <taxon>Eukaryota</taxon>
        <taxon>Fungi</taxon>
        <taxon>Dikarya</taxon>
        <taxon>Ascomycota</taxon>
        <taxon>Pezizomycotina</taxon>
        <taxon>Dothideomycetes</taxon>
        <taxon>Pleosporomycetidae</taxon>
        <taxon>Pleosporales</taxon>
        <taxon>Lophiotremataceae</taxon>
        <taxon>Lophiotrema</taxon>
    </lineage>
</organism>
<feature type="compositionally biased region" description="Low complexity" evidence="16">
    <location>
        <begin position="1090"/>
        <end position="1105"/>
    </location>
</feature>
<dbReference type="Proteomes" id="UP000799770">
    <property type="component" value="Unassembled WGS sequence"/>
</dbReference>
<dbReference type="GO" id="GO:0050660">
    <property type="term" value="F:flavin adenine dinucleotide binding"/>
    <property type="evidence" value="ECO:0007669"/>
    <property type="project" value="InterPro"/>
</dbReference>
<keyword evidence="4" id="KW-0285">Flavoprotein</keyword>
<evidence type="ECO:0000256" key="6">
    <source>
        <dbReference type="ARBA" id="ARBA00023002"/>
    </source>
</evidence>
<keyword evidence="7" id="KW-0443">Lipid metabolism</keyword>
<comment type="similarity">
    <text evidence="2">Belongs to the GMC oxidoreductase family.</text>
</comment>
<evidence type="ECO:0000256" key="4">
    <source>
        <dbReference type="ARBA" id="ARBA00022630"/>
    </source>
</evidence>
<dbReference type="OrthoDB" id="9974421at2759"/>
<dbReference type="Gene3D" id="3.40.50.1820">
    <property type="entry name" value="alpha/beta hydrolase"/>
    <property type="match status" value="1"/>
</dbReference>
<dbReference type="InterPro" id="IPR052542">
    <property type="entry name" value="Cholesterol_Oxidase"/>
</dbReference>
<feature type="compositionally biased region" description="Basic and acidic residues" evidence="16">
    <location>
        <begin position="1"/>
        <end position="16"/>
    </location>
</feature>
<keyword evidence="20" id="KW-1185">Reference proteome</keyword>